<name>A0ACC2NIB9_9HYME</name>
<gene>
    <name evidence="1" type="ORF">QAD02_002234</name>
</gene>
<dbReference type="EMBL" id="CM056743">
    <property type="protein sequence ID" value="KAJ8670975.1"/>
    <property type="molecule type" value="Genomic_DNA"/>
</dbReference>
<evidence type="ECO:0000313" key="2">
    <source>
        <dbReference type="Proteomes" id="UP001239111"/>
    </source>
</evidence>
<dbReference type="Proteomes" id="UP001239111">
    <property type="component" value="Chromosome 3"/>
</dbReference>
<evidence type="ECO:0000313" key="1">
    <source>
        <dbReference type="EMBL" id="KAJ8670975.1"/>
    </source>
</evidence>
<proteinExistence type="predicted"/>
<protein>
    <submittedName>
        <fullName evidence="1">Uncharacterized protein</fullName>
    </submittedName>
</protein>
<keyword evidence="2" id="KW-1185">Reference proteome</keyword>
<sequence>MIDIPSILVEYSKEPNFSEQWNELQREFSCCGVTGPLDFGPEWPQSCCSTPSVIISSSTPSATAVSTKKVVMVARSDQYSESDDENFAGVNSSRSIDSDPTLSGKCEQPRTRGCEETLQIWLRKTADLLFVLGFCVIAFTKFCFLGILRYEIREMIQKIRLMKEPTPENIPPAQPFCPLQQQLQQLVDLSSNNAEFEGITTAMTVPAQNPIGTHSRLGREDLSSQTMGDKMRSSKQPSIVANHYDVGADSDTNSHCALILEESTPPARHYVSPSNRRQQQWPGKGTPSVNSLELRELNFSTSLHTTDDSSKTQVKELHP</sequence>
<accession>A0ACC2NIB9</accession>
<reference evidence="1" key="1">
    <citation type="submission" date="2023-04" db="EMBL/GenBank/DDBJ databases">
        <title>A chromosome-level genome assembly of the parasitoid wasp Eretmocerus hayati.</title>
        <authorList>
            <person name="Zhong Y."/>
            <person name="Liu S."/>
            <person name="Liu Y."/>
        </authorList>
    </citation>
    <scope>NUCLEOTIDE SEQUENCE</scope>
    <source>
        <strain evidence="1">ZJU_SS_LIU_2023</strain>
    </source>
</reference>
<comment type="caution">
    <text evidence="1">The sequence shown here is derived from an EMBL/GenBank/DDBJ whole genome shotgun (WGS) entry which is preliminary data.</text>
</comment>
<organism evidence="1 2">
    <name type="scientific">Eretmocerus hayati</name>
    <dbReference type="NCBI Taxonomy" id="131215"/>
    <lineage>
        <taxon>Eukaryota</taxon>
        <taxon>Metazoa</taxon>
        <taxon>Ecdysozoa</taxon>
        <taxon>Arthropoda</taxon>
        <taxon>Hexapoda</taxon>
        <taxon>Insecta</taxon>
        <taxon>Pterygota</taxon>
        <taxon>Neoptera</taxon>
        <taxon>Endopterygota</taxon>
        <taxon>Hymenoptera</taxon>
        <taxon>Apocrita</taxon>
        <taxon>Proctotrupomorpha</taxon>
        <taxon>Chalcidoidea</taxon>
        <taxon>Aphelinidae</taxon>
        <taxon>Aphelininae</taxon>
        <taxon>Eretmocerus</taxon>
    </lineage>
</organism>